<organism evidence="1 2">
    <name type="scientific">Rhizocola hellebori</name>
    <dbReference type="NCBI Taxonomy" id="1392758"/>
    <lineage>
        <taxon>Bacteria</taxon>
        <taxon>Bacillati</taxon>
        <taxon>Actinomycetota</taxon>
        <taxon>Actinomycetes</taxon>
        <taxon>Micromonosporales</taxon>
        <taxon>Micromonosporaceae</taxon>
        <taxon>Rhizocola</taxon>
    </lineage>
</organism>
<reference evidence="1" key="1">
    <citation type="submission" date="2021-01" db="EMBL/GenBank/DDBJ databases">
        <title>Whole genome shotgun sequence of Rhizocola hellebori NBRC 109834.</title>
        <authorList>
            <person name="Komaki H."/>
            <person name="Tamura T."/>
        </authorList>
    </citation>
    <scope>NUCLEOTIDE SEQUENCE</scope>
    <source>
        <strain evidence="1">NBRC 109834</strain>
    </source>
</reference>
<comment type="caution">
    <text evidence="1">The sequence shown here is derived from an EMBL/GenBank/DDBJ whole genome shotgun (WGS) entry which is preliminary data.</text>
</comment>
<proteinExistence type="predicted"/>
<name>A0A8J3QJ70_9ACTN</name>
<dbReference type="InterPro" id="IPR029475">
    <property type="entry name" value="DUF6807"/>
</dbReference>
<keyword evidence="2" id="KW-1185">Reference proteome</keyword>
<evidence type="ECO:0000313" key="1">
    <source>
        <dbReference type="EMBL" id="GIH11027.1"/>
    </source>
</evidence>
<dbReference type="Proteomes" id="UP000612899">
    <property type="component" value="Unassembled WGS sequence"/>
</dbReference>
<evidence type="ECO:0000313" key="2">
    <source>
        <dbReference type="Proteomes" id="UP000612899"/>
    </source>
</evidence>
<dbReference type="RefSeq" id="WP_308442074.1">
    <property type="nucleotide sequence ID" value="NZ_BONY01000116.1"/>
</dbReference>
<accession>A0A8J3QJ70</accession>
<dbReference type="EMBL" id="BONY01000116">
    <property type="protein sequence ID" value="GIH11027.1"/>
    <property type="molecule type" value="Genomic_DNA"/>
</dbReference>
<dbReference type="Pfam" id="PF14100">
    <property type="entry name" value="DUF6807"/>
    <property type="match status" value="1"/>
</dbReference>
<sequence>MTPMEIGLEVSARTVATYVLGETRPFLHPIRTLGGVVISDCEPEDHTWHLGLSLAMQDVNGTNLWGGRTYVRGQGYTWLDDHGRITHEGFDAQEPGRLVQRLAWRDRDGGVLLLERRTIEASPVDDQSWRLALSWELTAPEKVVMGSPTTNGREYGAGYGGAFMRLAPDPSPLVQAGALRGEDEVNGCREPEVYWRSPGFAATFRGAQQWFVRTGIYPGVCAAWAFEEVKVIDAGQTWHGHFEMTISDI</sequence>
<gene>
    <name evidence="1" type="ORF">Rhe02_90940</name>
</gene>
<dbReference type="AlphaFoldDB" id="A0A8J3QJ70"/>
<protein>
    <submittedName>
        <fullName evidence="1">Oxidoreductase</fullName>
    </submittedName>
</protein>